<evidence type="ECO:0008006" key="3">
    <source>
        <dbReference type="Google" id="ProtNLM"/>
    </source>
</evidence>
<reference evidence="2" key="1">
    <citation type="journal article" date="2019" name="Int. J. Syst. Evol. Microbiol.">
        <title>The Global Catalogue of Microorganisms (GCM) 10K type strain sequencing project: providing services to taxonomists for standard genome sequencing and annotation.</title>
        <authorList>
            <consortium name="The Broad Institute Genomics Platform"/>
            <consortium name="The Broad Institute Genome Sequencing Center for Infectious Disease"/>
            <person name="Wu L."/>
            <person name="Ma J."/>
        </authorList>
    </citation>
    <scope>NUCLEOTIDE SEQUENCE [LARGE SCALE GENOMIC DNA]</scope>
    <source>
        <strain evidence="2">JCM 19134</strain>
    </source>
</reference>
<organism evidence="1 2">
    <name type="scientific">Halioxenophilus aromaticivorans</name>
    <dbReference type="NCBI Taxonomy" id="1306992"/>
    <lineage>
        <taxon>Bacteria</taxon>
        <taxon>Pseudomonadati</taxon>
        <taxon>Pseudomonadota</taxon>
        <taxon>Gammaproteobacteria</taxon>
        <taxon>Alteromonadales</taxon>
        <taxon>Alteromonadaceae</taxon>
        <taxon>Halioxenophilus</taxon>
    </lineage>
</organism>
<proteinExistence type="predicted"/>
<evidence type="ECO:0000313" key="1">
    <source>
        <dbReference type="EMBL" id="GAA4936570.1"/>
    </source>
</evidence>
<gene>
    <name evidence="1" type="ORF">GCM10025791_12850</name>
</gene>
<accession>A0AAV3U172</accession>
<comment type="caution">
    <text evidence="1">The sequence shown here is derived from an EMBL/GenBank/DDBJ whole genome shotgun (WGS) entry which is preliminary data.</text>
</comment>
<protein>
    <recommendedName>
        <fullName evidence="3">DUF4402 domain-containing protein</fullName>
    </recommendedName>
</protein>
<dbReference type="EMBL" id="BAABLX010000007">
    <property type="protein sequence ID" value="GAA4936570.1"/>
    <property type="molecule type" value="Genomic_DNA"/>
</dbReference>
<dbReference type="AlphaFoldDB" id="A0AAV3U172"/>
<evidence type="ECO:0000313" key="2">
    <source>
        <dbReference type="Proteomes" id="UP001409585"/>
    </source>
</evidence>
<name>A0AAV3U172_9ALTE</name>
<sequence length="167" mass="18085">MNMVKQALNCCFCRLRKARRAAGLACYLLAVYAPTSFSDELEIVPLSFGRFVIGDNNSVSTLTIRHDGRRQSSTNKMYPLETGTAGEYFLSNLPPFTPLIINVTGQDLSTNGFGERLLISNITHNQVTTDSNGEGTLFVGATLSTSGNGTPYVSAVFDSIISIDISF</sequence>
<dbReference type="RefSeq" id="WP_345418830.1">
    <property type="nucleotide sequence ID" value="NZ_AP031496.1"/>
</dbReference>
<dbReference type="Proteomes" id="UP001409585">
    <property type="component" value="Unassembled WGS sequence"/>
</dbReference>
<keyword evidence="2" id="KW-1185">Reference proteome</keyword>